<evidence type="ECO:0000256" key="1">
    <source>
        <dbReference type="ARBA" id="ARBA00023006"/>
    </source>
</evidence>
<feature type="region of interest" description="Disordered" evidence="2">
    <location>
        <begin position="470"/>
        <end position="502"/>
    </location>
</feature>
<protein>
    <submittedName>
        <fullName evidence="4">Autophagy-related protein 13a</fullName>
    </submittedName>
</protein>
<feature type="domain" description="Autophagy-related protein 13 N-terminal" evidence="3">
    <location>
        <begin position="86"/>
        <end position="202"/>
    </location>
</feature>
<dbReference type="Gene3D" id="3.30.900.10">
    <property type="entry name" value="HORMA domain"/>
    <property type="match status" value="1"/>
</dbReference>
<dbReference type="EMBL" id="CM017881">
    <property type="protein sequence ID" value="KAG1362223.1"/>
    <property type="molecule type" value="Genomic_DNA"/>
</dbReference>
<gene>
    <name evidence="4" type="ORF">COCNU_10G004420</name>
</gene>
<dbReference type="Pfam" id="PF10033">
    <property type="entry name" value="ATG13"/>
    <property type="match status" value="2"/>
</dbReference>
<evidence type="ECO:0000313" key="5">
    <source>
        <dbReference type="Proteomes" id="UP000797356"/>
    </source>
</evidence>
<dbReference type="InterPro" id="IPR040182">
    <property type="entry name" value="ATG13"/>
</dbReference>
<dbReference type="PANTHER" id="PTHR13430:SF4">
    <property type="entry name" value="AUTOPHAGY-RELATED PROTEIN 13"/>
    <property type="match status" value="1"/>
</dbReference>
<dbReference type="GO" id="GO:1990316">
    <property type="term" value="C:Atg1/ULK1 kinase complex"/>
    <property type="evidence" value="ECO:0007669"/>
    <property type="project" value="InterPro"/>
</dbReference>
<dbReference type="PANTHER" id="PTHR13430">
    <property type="match status" value="1"/>
</dbReference>
<sequence>MAESSRTEQIITRFYLKALHAILGSRIPHLHGEPSSSSAATHARKRDRWFNLALGDLPPALDRPHHSVMDPMIIDVILSARSAPATAAEVVVERWTAQCESPPISWNHTSDSSSSFLSRRTYKKSVLLLRSLYSFLRLLPAYRVFRMLSSSNQSYNYDLSYRISSFAEPFSRVEERELKLHSFTPVETQFGQLVVSVQYRPTLSDFNIEVSSLLPSMIITDYVGSPAAEPMRVFPSSPYEGGARPMSFSLRGHRTSANPSAHRPHSWTSAPLAHHPMSSSPIPASDATFSPPDVYGNRIPSQRPATHRKGSFSFDEFKLSPPFSPSPTPSPPAHGSSYLQSRLRSETAPVSIPQPLTGKNQVHRSPNLSDPTRSFLPPPSPRSMRMDLSSQNSPLESRSFRKSEGLRIGDIYSNLQLFTAQKSLKDGRDDSGRFSSVLSSGGSPRLGFSRSSSRLSIQDDLDDGDFSYPFAVDDVDTSDSQTRSLDRKEAPESVQASSHKSQDAAVGILVHMLKTAPPLRQDQSYSSRSSRSELNGEIDTSSLFMSRKTSDALEELQSYKEIKDILLSRSGTQLLESVQHRKE</sequence>
<feature type="compositionally biased region" description="Polar residues" evidence="2">
    <location>
        <begin position="357"/>
        <end position="372"/>
    </location>
</feature>
<proteinExistence type="predicted"/>
<evidence type="ECO:0000259" key="3">
    <source>
        <dbReference type="Pfam" id="PF10033"/>
    </source>
</evidence>
<feature type="region of interest" description="Disordered" evidence="2">
    <location>
        <begin position="424"/>
        <end position="454"/>
    </location>
</feature>
<evidence type="ECO:0000256" key="2">
    <source>
        <dbReference type="SAM" id="MobiDB-lite"/>
    </source>
</evidence>
<reference evidence="4" key="2">
    <citation type="submission" date="2019-07" db="EMBL/GenBank/DDBJ databases">
        <authorList>
            <person name="Yang Y."/>
            <person name="Bocs S."/>
            <person name="Baudouin L."/>
        </authorList>
    </citation>
    <scope>NUCLEOTIDE SEQUENCE</scope>
    <source>
        <tissue evidence="4">Spear leaf of Hainan Tall coconut</tissue>
    </source>
</reference>
<dbReference type="Proteomes" id="UP000797356">
    <property type="component" value="Chromosome 10"/>
</dbReference>
<dbReference type="OrthoDB" id="70161at2759"/>
<dbReference type="GO" id="GO:0034727">
    <property type="term" value="P:piecemeal microautophagy of the nucleus"/>
    <property type="evidence" value="ECO:0007669"/>
    <property type="project" value="TreeGrafter"/>
</dbReference>
<dbReference type="InterPro" id="IPR036570">
    <property type="entry name" value="HORMA_dom_sf"/>
</dbReference>
<evidence type="ECO:0000313" key="4">
    <source>
        <dbReference type="EMBL" id="KAG1362223.1"/>
    </source>
</evidence>
<dbReference type="GO" id="GO:0000423">
    <property type="term" value="P:mitophagy"/>
    <property type="evidence" value="ECO:0007669"/>
    <property type="project" value="TreeGrafter"/>
</dbReference>
<name>A0A8K0IN86_COCNU</name>
<dbReference type="InterPro" id="IPR018731">
    <property type="entry name" value="Atg13_N"/>
</dbReference>
<feature type="compositionally biased region" description="Pro residues" evidence="2">
    <location>
        <begin position="322"/>
        <end position="332"/>
    </location>
</feature>
<organism evidence="4 5">
    <name type="scientific">Cocos nucifera</name>
    <name type="common">Coconut palm</name>
    <dbReference type="NCBI Taxonomy" id="13894"/>
    <lineage>
        <taxon>Eukaryota</taxon>
        <taxon>Viridiplantae</taxon>
        <taxon>Streptophyta</taxon>
        <taxon>Embryophyta</taxon>
        <taxon>Tracheophyta</taxon>
        <taxon>Spermatophyta</taxon>
        <taxon>Magnoliopsida</taxon>
        <taxon>Liliopsida</taxon>
        <taxon>Arecaceae</taxon>
        <taxon>Arecoideae</taxon>
        <taxon>Cocoseae</taxon>
        <taxon>Attaleinae</taxon>
        <taxon>Cocos</taxon>
    </lineage>
</organism>
<dbReference type="GO" id="GO:0005829">
    <property type="term" value="C:cytosol"/>
    <property type="evidence" value="ECO:0007669"/>
    <property type="project" value="TreeGrafter"/>
</dbReference>
<dbReference type="GO" id="GO:0000407">
    <property type="term" value="C:phagophore assembly site"/>
    <property type="evidence" value="ECO:0007669"/>
    <property type="project" value="TreeGrafter"/>
</dbReference>
<comment type="caution">
    <text evidence="4">The sequence shown here is derived from an EMBL/GenBank/DDBJ whole genome shotgun (WGS) entry which is preliminary data.</text>
</comment>
<feature type="domain" description="Autophagy-related protein 13 N-terminal" evidence="3">
    <location>
        <begin position="11"/>
        <end position="84"/>
    </location>
</feature>
<accession>A0A8K0IN86</accession>
<reference evidence="4" key="1">
    <citation type="journal article" date="2017" name="Gigascience">
        <title>The genome draft of coconut (Cocos nucifera).</title>
        <authorList>
            <person name="Xiao Y."/>
            <person name="Xu P."/>
            <person name="Fan H."/>
            <person name="Baudouin L."/>
            <person name="Xia W."/>
            <person name="Bocs S."/>
            <person name="Xu J."/>
            <person name="Li Q."/>
            <person name="Guo A."/>
            <person name="Zhou L."/>
            <person name="Li J."/>
            <person name="Wu Y."/>
            <person name="Ma Z."/>
            <person name="Armero A."/>
            <person name="Issali A.E."/>
            <person name="Liu N."/>
            <person name="Peng M."/>
            <person name="Yang Y."/>
        </authorList>
    </citation>
    <scope>NUCLEOTIDE SEQUENCE</scope>
    <source>
        <tissue evidence="4">Spear leaf of Hainan Tall coconut</tissue>
    </source>
</reference>
<dbReference type="AlphaFoldDB" id="A0A8K0IN86"/>
<feature type="compositionally biased region" description="Low complexity" evidence="2">
    <location>
        <begin position="438"/>
        <end position="454"/>
    </location>
</feature>
<keyword evidence="1" id="KW-0072">Autophagy</keyword>
<dbReference type="GO" id="GO:0034497">
    <property type="term" value="P:protein localization to phagophore assembly site"/>
    <property type="evidence" value="ECO:0007669"/>
    <property type="project" value="TreeGrafter"/>
</dbReference>
<feature type="region of interest" description="Disordered" evidence="2">
    <location>
        <begin position="245"/>
        <end position="401"/>
    </location>
</feature>
<keyword evidence="5" id="KW-1185">Reference proteome</keyword>